<keyword evidence="3" id="KW-0326">Glycosidase</keyword>
<dbReference type="FunFam" id="3.20.20.80:FF:000064">
    <property type="entry name" value="Oligo-1,6-glucosidase"/>
    <property type="match status" value="1"/>
</dbReference>
<evidence type="ECO:0000313" key="7">
    <source>
        <dbReference type="Proteomes" id="UP001206595"/>
    </source>
</evidence>
<keyword evidence="7" id="KW-1185">Reference proteome</keyword>
<comment type="similarity">
    <text evidence="1">Belongs to the glycosyl hydrolase 13 family.</text>
</comment>
<dbReference type="InterPro" id="IPR017853">
    <property type="entry name" value="GH"/>
</dbReference>
<organism evidence="6 7">
    <name type="scientific">Umbelopsis ramanniana AG</name>
    <dbReference type="NCBI Taxonomy" id="1314678"/>
    <lineage>
        <taxon>Eukaryota</taxon>
        <taxon>Fungi</taxon>
        <taxon>Fungi incertae sedis</taxon>
        <taxon>Mucoromycota</taxon>
        <taxon>Mucoromycotina</taxon>
        <taxon>Umbelopsidomycetes</taxon>
        <taxon>Umbelopsidales</taxon>
        <taxon>Umbelopsidaceae</taxon>
        <taxon>Umbelopsis</taxon>
    </lineage>
</organism>
<dbReference type="SMART" id="SM00642">
    <property type="entry name" value="Aamy"/>
    <property type="match status" value="1"/>
</dbReference>
<evidence type="ECO:0000256" key="1">
    <source>
        <dbReference type="ARBA" id="ARBA00008061"/>
    </source>
</evidence>
<dbReference type="GO" id="GO:0033934">
    <property type="term" value="F:glucan 1,4-alpha-maltotriohydrolase activity"/>
    <property type="evidence" value="ECO:0007669"/>
    <property type="project" value="TreeGrafter"/>
</dbReference>
<evidence type="ECO:0000256" key="2">
    <source>
        <dbReference type="ARBA" id="ARBA00022801"/>
    </source>
</evidence>
<dbReference type="GO" id="GO:0000025">
    <property type="term" value="P:maltose catabolic process"/>
    <property type="evidence" value="ECO:0007669"/>
    <property type="project" value="TreeGrafter"/>
</dbReference>
<dbReference type="Gene3D" id="3.90.400.10">
    <property type="entry name" value="Oligo-1,6-glucosidase, Domain 2"/>
    <property type="match status" value="1"/>
</dbReference>
<comment type="caution">
    <text evidence="6">The sequence shown here is derived from an EMBL/GenBank/DDBJ whole genome shotgun (WGS) entry which is preliminary data.</text>
</comment>
<dbReference type="InterPro" id="IPR013780">
    <property type="entry name" value="Glyco_hydro_b"/>
</dbReference>
<proteinExistence type="inferred from homology"/>
<evidence type="ECO:0000259" key="5">
    <source>
        <dbReference type="SMART" id="SM00642"/>
    </source>
</evidence>
<protein>
    <recommendedName>
        <fullName evidence="5">Glycosyl hydrolase family 13 catalytic domain-containing protein</fullName>
    </recommendedName>
</protein>
<dbReference type="GO" id="GO:0004574">
    <property type="term" value="F:oligo-1,6-glucosidase activity"/>
    <property type="evidence" value="ECO:0007669"/>
    <property type="project" value="TreeGrafter"/>
</dbReference>
<dbReference type="InterPro" id="IPR006047">
    <property type="entry name" value="GH13_cat_dom"/>
</dbReference>
<dbReference type="GO" id="GO:0004575">
    <property type="term" value="F:sucrose alpha-glucosidase activity"/>
    <property type="evidence" value="ECO:0007669"/>
    <property type="project" value="TreeGrafter"/>
</dbReference>
<dbReference type="Gene3D" id="3.20.20.80">
    <property type="entry name" value="Glycosidases"/>
    <property type="match status" value="1"/>
</dbReference>
<dbReference type="GeneID" id="75909493"/>
<dbReference type="Proteomes" id="UP001206595">
    <property type="component" value="Unassembled WGS sequence"/>
</dbReference>
<keyword evidence="4" id="KW-0462">Maltose metabolism</keyword>
<dbReference type="CDD" id="cd11333">
    <property type="entry name" value="AmyAc_SI_OligoGlu_DGase"/>
    <property type="match status" value="1"/>
</dbReference>
<sequence length="578" mass="67247">MHLVPNSEADSRRWWKEGTVYQIYPSSFKDSNGDGIGDIPGIISKLDYLNELGINIIWLSPHYKSPQVDMGYDISDYKDVHAPYGTLQDVKNLIDGCHKRNMKLIFDLVINHTSSEHPWFQESRKSKESAKRDWYIWRPAKYDDQGNRKPPCNWRSFFNGSAWQWDEQSQEYYLHLFATDQPDLNWENESVRQAIYDEAMKFWLDLGVDGFRVDTVNMYSKVLPFKDAPIEVSTDEFQPAQMLFCNGPRMHEFLTEMNDQVLSNYDTMMVGELASTPDPEHVLKYVGASAKQLDMVFQMDMIHLGFGPSYKYDFHPWTLIQLKDALTKWQQFIIDNDGWTTSFLENHDQARSISRFGSDDPLYRSVSGKMLATFLCTLTGTLFIYQGQEIGMINLPKSWPIEEYKDIESINYYNYIKRKTNADPAAVRLAFENIGKLARDHSRSPFQWDDTEHAGFTTGTPWMKVNDVYPEINAKAQECDQNSVLSFWKKAIKFRNTYKDYCVYGDFYLCDSKNTSTVTYIKAYKCNKILVVLNFTKDVQDFIIPAEVTGELELIFNNTESTDRESLLAFEARVYLVK</sequence>
<dbReference type="SUPFAM" id="SSF51445">
    <property type="entry name" value="(Trans)glycosidases"/>
    <property type="match status" value="1"/>
</dbReference>
<dbReference type="Gene3D" id="2.60.40.1180">
    <property type="entry name" value="Golgi alpha-mannosidase II"/>
    <property type="match status" value="1"/>
</dbReference>
<dbReference type="InterPro" id="IPR045857">
    <property type="entry name" value="O16G_dom_2"/>
</dbReference>
<keyword evidence="2" id="KW-0378">Hydrolase</keyword>
<evidence type="ECO:0000256" key="4">
    <source>
        <dbReference type="ARBA" id="ARBA00026248"/>
    </source>
</evidence>
<dbReference type="FunFam" id="3.20.20.80:FF:000087">
    <property type="entry name" value="Oligo-1,6-glucosidase IMA1"/>
    <property type="match status" value="1"/>
</dbReference>
<gene>
    <name evidence="6" type="ORF">K450DRAFT_171426</name>
</gene>
<dbReference type="PANTHER" id="PTHR10357:SF179">
    <property type="entry name" value="NEUTRAL AND BASIC AMINO ACID TRANSPORT PROTEIN RBAT"/>
    <property type="match status" value="1"/>
</dbReference>
<dbReference type="RefSeq" id="XP_051447039.1">
    <property type="nucleotide sequence ID" value="XM_051584143.1"/>
</dbReference>
<evidence type="ECO:0000313" key="6">
    <source>
        <dbReference type="EMBL" id="KAI8582035.1"/>
    </source>
</evidence>
<dbReference type="FunFam" id="3.90.400.10:FF:000004">
    <property type="entry name" value="Oligo-1,6-glucosidase"/>
    <property type="match status" value="1"/>
</dbReference>
<dbReference type="PANTHER" id="PTHR10357">
    <property type="entry name" value="ALPHA-AMYLASE FAMILY MEMBER"/>
    <property type="match status" value="1"/>
</dbReference>
<accession>A0AAD5EFF1</accession>
<feature type="domain" description="Glycosyl hydrolase family 13 catalytic" evidence="5">
    <location>
        <begin position="22"/>
        <end position="423"/>
    </location>
</feature>
<dbReference type="AlphaFoldDB" id="A0AAD5EFF1"/>
<evidence type="ECO:0000256" key="3">
    <source>
        <dbReference type="ARBA" id="ARBA00023295"/>
    </source>
</evidence>
<dbReference type="SUPFAM" id="SSF51011">
    <property type="entry name" value="Glycosyl hydrolase domain"/>
    <property type="match status" value="1"/>
</dbReference>
<dbReference type="EMBL" id="MU620902">
    <property type="protein sequence ID" value="KAI8582035.1"/>
    <property type="molecule type" value="Genomic_DNA"/>
</dbReference>
<reference evidence="6" key="2">
    <citation type="journal article" date="2022" name="Proc. Natl. Acad. Sci. U.S.A.">
        <title>Diploid-dominant life cycles characterize the early evolution of Fungi.</title>
        <authorList>
            <person name="Amses K.R."/>
            <person name="Simmons D.R."/>
            <person name="Longcore J.E."/>
            <person name="Mondo S.J."/>
            <person name="Seto K."/>
            <person name="Jeronimo G.H."/>
            <person name="Bonds A.E."/>
            <person name="Quandt C.A."/>
            <person name="Davis W.J."/>
            <person name="Chang Y."/>
            <person name="Federici B.A."/>
            <person name="Kuo A."/>
            <person name="LaButti K."/>
            <person name="Pangilinan J."/>
            <person name="Andreopoulos W."/>
            <person name="Tritt A."/>
            <person name="Riley R."/>
            <person name="Hundley H."/>
            <person name="Johnson J."/>
            <person name="Lipzen A."/>
            <person name="Barry K."/>
            <person name="Lang B.F."/>
            <person name="Cuomo C.A."/>
            <person name="Buchler N.E."/>
            <person name="Grigoriev I.V."/>
            <person name="Spatafora J.W."/>
            <person name="Stajich J.E."/>
            <person name="James T.Y."/>
        </authorList>
    </citation>
    <scope>NUCLEOTIDE SEQUENCE</scope>
    <source>
        <strain evidence="6">AG</strain>
    </source>
</reference>
<reference evidence="6" key="1">
    <citation type="submission" date="2021-06" db="EMBL/GenBank/DDBJ databases">
        <authorList>
            <consortium name="DOE Joint Genome Institute"/>
            <person name="Mondo S.J."/>
            <person name="Amses K.R."/>
            <person name="Simmons D.R."/>
            <person name="Longcore J.E."/>
            <person name="Seto K."/>
            <person name="Alves G.H."/>
            <person name="Bonds A.E."/>
            <person name="Quandt C.A."/>
            <person name="Davis W.J."/>
            <person name="Chang Y."/>
            <person name="Letcher P.M."/>
            <person name="Powell M.J."/>
            <person name="Kuo A."/>
            <person name="Labutti K."/>
            <person name="Pangilinan J."/>
            <person name="Andreopoulos W."/>
            <person name="Tritt A."/>
            <person name="Riley R."/>
            <person name="Hundley H."/>
            <person name="Johnson J."/>
            <person name="Lipzen A."/>
            <person name="Barry K."/>
            <person name="Berbee M.L."/>
            <person name="Buchler N.E."/>
            <person name="Grigoriev I.V."/>
            <person name="Spatafora J.W."/>
            <person name="Stajich J.E."/>
            <person name="James T.Y."/>
        </authorList>
    </citation>
    <scope>NUCLEOTIDE SEQUENCE</scope>
    <source>
        <strain evidence="6">AG</strain>
    </source>
</reference>
<dbReference type="Pfam" id="PF00128">
    <property type="entry name" value="Alpha-amylase"/>
    <property type="match status" value="1"/>
</dbReference>
<dbReference type="GO" id="GO:0004556">
    <property type="term" value="F:alpha-amylase activity"/>
    <property type="evidence" value="ECO:0007669"/>
    <property type="project" value="TreeGrafter"/>
</dbReference>
<dbReference type="GO" id="GO:0005987">
    <property type="term" value="P:sucrose catabolic process"/>
    <property type="evidence" value="ECO:0007669"/>
    <property type="project" value="TreeGrafter"/>
</dbReference>
<name>A0AAD5EFF1_UMBRA</name>